<dbReference type="HOGENOM" id="CLU_1775255_0_0_6"/>
<dbReference type="AlphaFoldDB" id="Q606U8"/>
<name>Q606U8_METCA</name>
<reference evidence="3 4" key="1">
    <citation type="journal article" date="2004" name="PLoS Biol.">
        <title>Genomic insights into methanotrophy: the complete genome sequence of Methylococcus capsulatus (Bath).</title>
        <authorList>
            <person name="Ward N.L."/>
            <person name="Larsen O."/>
            <person name="Sakwa J."/>
            <person name="Bruseth L."/>
            <person name="Khouri H.M."/>
            <person name="Durkin A.S."/>
            <person name="Dimitrov G."/>
            <person name="Jiang L."/>
            <person name="Scanlan D."/>
            <person name="Kang K.H."/>
            <person name="Lewis M.R."/>
            <person name="Nelson K.E."/>
            <person name="Methe B.A."/>
            <person name="Wu M."/>
            <person name="Heidelberg J.F."/>
            <person name="Paulsen I.T."/>
            <person name="Fouts D.E."/>
            <person name="Ravel J."/>
            <person name="Tettelin H."/>
            <person name="Ren Q."/>
            <person name="Read T.D."/>
            <person name="DeBoy R.T."/>
            <person name="Seshadri R."/>
            <person name="Salzberg S.L."/>
            <person name="Jensen H.B."/>
            <person name="Birkeland N.K."/>
            <person name="Nelson W.C."/>
            <person name="Dodson R.J."/>
            <person name="Grindhaug S.H."/>
            <person name="Holt I.E."/>
            <person name="Eidhammer I."/>
            <person name="Jonasen I."/>
            <person name="Vanaken S."/>
            <person name="Utterback T.R."/>
            <person name="Feldblyum T.V."/>
            <person name="Fraser C.M."/>
            <person name="Lillehaug J.R."/>
            <person name="Eisen J.A."/>
        </authorList>
    </citation>
    <scope>NUCLEOTIDE SEQUENCE [LARGE SCALE GENOMIC DNA]</scope>
    <source>
        <strain evidence="4">ATCC 33009 / NCIMB 11132 / Bath</strain>
    </source>
</reference>
<feature type="transmembrane region" description="Helical" evidence="2">
    <location>
        <begin position="73"/>
        <end position="104"/>
    </location>
</feature>
<evidence type="ECO:0000256" key="2">
    <source>
        <dbReference type="SAM" id="Phobius"/>
    </source>
</evidence>
<organism evidence="3 4">
    <name type="scientific">Methylococcus capsulatus (strain ATCC 33009 / NCIMB 11132 / Bath)</name>
    <dbReference type="NCBI Taxonomy" id="243233"/>
    <lineage>
        <taxon>Bacteria</taxon>
        <taxon>Pseudomonadati</taxon>
        <taxon>Pseudomonadota</taxon>
        <taxon>Gammaproteobacteria</taxon>
        <taxon>Methylococcales</taxon>
        <taxon>Methylococcaceae</taxon>
        <taxon>Methylococcus</taxon>
    </lineage>
</organism>
<dbReference type="EMBL" id="AE017282">
    <property type="protein sequence ID" value="AAU92102.1"/>
    <property type="molecule type" value="Genomic_DNA"/>
</dbReference>
<feature type="region of interest" description="Disordered" evidence="1">
    <location>
        <begin position="1"/>
        <end position="46"/>
    </location>
</feature>
<keyword evidence="2" id="KW-1133">Transmembrane helix</keyword>
<accession>Q606U8</accession>
<dbReference type="Proteomes" id="UP000006821">
    <property type="component" value="Chromosome"/>
</dbReference>
<keyword evidence="2" id="KW-0812">Transmembrane</keyword>
<proteinExistence type="predicted"/>
<keyword evidence="2" id="KW-0472">Membrane</keyword>
<gene>
    <name evidence="3" type="ordered locus">MCA1916</name>
</gene>
<evidence type="ECO:0000313" key="3">
    <source>
        <dbReference type="EMBL" id="AAU92102.1"/>
    </source>
</evidence>
<dbReference type="KEGG" id="mca:MCA1916"/>
<evidence type="ECO:0000313" key="4">
    <source>
        <dbReference type="Proteomes" id="UP000006821"/>
    </source>
</evidence>
<sequence>MVRPRSNINMTESPNPGRKSTKRRNRPAALPPPPRPTRPEKSEPSLENGFAILDALAIERKTEQRIRRMPHDVAWLLITAGVVGLVTPGVLGLPFLAMGGLVLWPGSSTRLERWLNGQPPRLLKGSMRQIGRFLDDLERRYPPSAR</sequence>
<protein>
    <submittedName>
        <fullName evidence="3">Uncharacterized protein</fullName>
    </submittedName>
</protein>
<evidence type="ECO:0000256" key="1">
    <source>
        <dbReference type="SAM" id="MobiDB-lite"/>
    </source>
</evidence>
<dbReference type="STRING" id="243233.MCA1916"/>
<feature type="compositionally biased region" description="Polar residues" evidence="1">
    <location>
        <begin position="1"/>
        <end position="14"/>
    </location>
</feature>